<gene>
    <name evidence="2" type="ORF">GCM10008938_51710</name>
</gene>
<protein>
    <recommendedName>
        <fullName evidence="4">Copper amine oxidase-like N-terminal domain-containing protein</fullName>
    </recommendedName>
</protein>
<comment type="caution">
    <text evidence="2">The sequence shown here is derived from an EMBL/GenBank/DDBJ whole genome shotgun (WGS) entry which is preliminary data.</text>
</comment>
<dbReference type="InterPro" id="IPR036582">
    <property type="entry name" value="Mao_N_sf"/>
</dbReference>
<sequence length="210" mass="23072">MKPIVPTLLLCLSTVLWTAQATPKGPQAHLRINHNLEVLFTDPMVPAVDGKGIFWASLHPAARLLGWQVEEKEPGALTVRANGHEVVLHEHAAKVHWDGHDTLMPAPLKPQGKAYLVPIAGLARLLGDQVSWNGDIRVLDITGPWNRPIRSLSLRSFESEAAPSRQQLQLWQFTVKPGRSASTPTRLTAVLKNTSDHPLAAGTSSFKMLY</sequence>
<dbReference type="SUPFAM" id="SSF55383">
    <property type="entry name" value="Copper amine oxidase, domain N"/>
    <property type="match status" value="1"/>
</dbReference>
<evidence type="ECO:0000313" key="3">
    <source>
        <dbReference type="Proteomes" id="UP000632222"/>
    </source>
</evidence>
<keyword evidence="3" id="KW-1185">Reference proteome</keyword>
<feature type="signal peptide" evidence="1">
    <location>
        <begin position="1"/>
        <end position="21"/>
    </location>
</feature>
<organism evidence="2 3">
    <name type="scientific">Deinococcus roseus</name>
    <dbReference type="NCBI Taxonomy" id="392414"/>
    <lineage>
        <taxon>Bacteria</taxon>
        <taxon>Thermotogati</taxon>
        <taxon>Deinococcota</taxon>
        <taxon>Deinococci</taxon>
        <taxon>Deinococcales</taxon>
        <taxon>Deinococcaceae</taxon>
        <taxon>Deinococcus</taxon>
    </lineage>
</organism>
<evidence type="ECO:0000256" key="1">
    <source>
        <dbReference type="SAM" id="SignalP"/>
    </source>
</evidence>
<keyword evidence="1" id="KW-0732">Signal</keyword>
<name>A0ABQ2DMV6_9DEIO</name>
<dbReference type="RefSeq" id="WP_189009341.1">
    <property type="nucleotide sequence ID" value="NZ_BMOD01000050.1"/>
</dbReference>
<evidence type="ECO:0008006" key="4">
    <source>
        <dbReference type="Google" id="ProtNLM"/>
    </source>
</evidence>
<reference evidence="3" key="1">
    <citation type="journal article" date="2019" name="Int. J. Syst. Evol. Microbiol.">
        <title>The Global Catalogue of Microorganisms (GCM) 10K type strain sequencing project: providing services to taxonomists for standard genome sequencing and annotation.</title>
        <authorList>
            <consortium name="The Broad Institute Genomics Platform"/>
            <consortium name="The Broad Institute Genome Sequencing Center for Infectious Disease"/>
            <person name="Wu L."/>
            <person name="Ma J."/>
        </authorList>
    </citation>
    <scope>NUCLEOTIDE SEQUENCE [LARGE SCALE GENOMIC DNA]</scope>
    <source>
        <strain evidence="3">JCM 14370</strain>
    </source>
</reference>
<evidence type="ECO:0000313" key="2">
    <source>
        <dbReference type="EMBL" id="GGJ59262.1"/>
    </source>
</evidence>
<proteinExistence type="predicted"/>
<feature type="chain" id="PRO_5046770132" description="Copper amine oxidase-like N-terminal domain-containing protein" evidence="1">
    <location>
        <begin position="22"/>
        <end position="210"/>
    </location>
</feature>
<accession>A0ABQ2DMV6</accession>
<dbReference type="EMBL" id="BMOD01000050">
    <property type="protein sequence ID" value="GGJ59262.1"/>
    <property type="molecule type" value="Genomic_DNA"/>
</dbReference>
<dbReference type="Proteomes" id="UP000632222">
    <property type="component" value="Unassembled WGS sequence"/>
</dbReference>